<proteinExistence type="predicted"/>
<sequence length="63" mass="7522">MNSYEVSLAVEALINNLIVGNLRGWAKKRTEAIWKNEIFNCAKIEDLFYYNFKNEFDWQISMQ</sequence>
<evidence type="ECO:0000313" key="1">
    <source>
        <dbReference type="EMBL" id="EXX74918.1"/>
    </source>
</evidence>
<keyword evidence="2" id="KW-1185">Reference proteome</keyword>
<evidence type="ECO:0000313" key="2">
    <source>
        <dbReference type="Proteomes" id="UP000022910"/>
    </source>
</evidence>
<comment type="caution">
    <text evidence="1">The sequence shown here is derived from an EMBL/GenBank/DDBJ whole genome shotgun (WGS) entry which is preliminary data.</text>
</comment>
<dbReference type="AlphaFoldDB" id="A0A015N6T5"/>
<organism evidence="1 2">
    <name type="scientific">Rhizophagus irregularis (strain DAOM 197198w)</name>
    <name type="common">Glomus intraradices</name>
    <dbReference type="NCBI Taxonomy" id="1432141"/>
    <lineage>
        <taxon>Eukaryota</taxon>
        <taxon>Fungi</taxon>
        <taxon>Fungi incertae sedis</taxon>
        <taxon>Mucoromycota</taxon>
        <taxon>Glomeromycotina</taxon>
        <taxon>Glomeromycetes</taxon>
        <taxon>Glomerales</taxon>
        <taxon>Glomeraceae</taxon>
        <taxon>Rhizophagus</taxon>
    </lineage>
</organism>
<dbReference type="Proteomes" id="UP000022910">
    <property type="component" value="Unassembled WGS sequence"/>
</dbReference>
<reference evidence="1 2" key="1">
    <citation type="submission" date="2014-02" db="EMBL/GenBank/DDBJ databases">
        <title>Single nucleus genome sequencing reveals high similarity among nuclei of an endomycorrhizal fungus.</title>
        <authorList>
            <person name="Lin K."/>
            <person name="Geurts R."/>
            <person name="Zhang Z."/>
            <person name="Limpens E."/>
            <person name="Saunders D.G."/>
            <person name="Mu D."/>
            <person name="Pang E."/>
            <person name="Cao H."/>
            <person name="Cha H."/>
            <person name="Lin T."/>
            <person name="Zhou Q."/>
            <person name="Shang Y."/>
            <person name="Li Y."/>
            <person name="Ivanov S."/>
            <person name="Sharma T."/>
            <person name="Velzen R.V."/>
            <person name="Ruijter N.D."/>
            <person name="Aanen D.K."/>
            <person name="Win J."/>
            <person name="Kamoun S."/>
            <person name="Bisseling T."/>
            <person name="Huang S."/>
        </authorList>
    </citation>
    <scope>NUCLEOTIDE SEQUENCE [LARGE SCALE GENOMIC DNA]</scope>
    <source>
        <strain evidence="2">DAOM197198w</strain>
    </source>
</reference>
<dbReference type="EMBL" id="JEMT01012674">
    <property type="protein sequence ID" value="EXX74918.1"/>
    <property type="molecule type" value="Genomic_DNA"/>
</dbReference>
<accession>A0A015N6T5</accession>
<dbReference type="HOGENOM" id="CLU_2886973_0_0_1"/>
<gene>
    <name evidence="1" type="ORF">RirG_046660</name>
</gene>
<protein>
    <submittedName>
        <fullName evidence="1">Uncharacterized protein</fullName>
    </submittedName>
</protein>
<name>A0A015N6T5_RHIIW</name>